<feature type="domain" description="DUF4347" evidence="1">
    <location>
        <begin position="13"/>
        <end position="115"/>
    </location>
</feature>
<evidence type="ECO:0000259" key="1">
    <source>
        <dbReference type="Pfam" id="PF14252"/>
    </source>
</evidence>
<sequence>MPNLNTKVSVSAIAFIDSKVEDYQSLIAGVKPGTEVVILDANRDAIEQITEILGDRKNIDSIHIISHGAPGSLQLGKTRFSETNLETYSEQLQQWRSAFTDNADILIYGCNVASGPRVCPQVRRGFKSPSHSESRLKPTGNNSFIQSSLDDLCYETGVSTPGGTGEQATRPFSRTCENRPQIHRSRTISARC</sequence>
<dbReference type="Pfam" id="PF14252">
    <property type="entry name" value="DUF4347"/>
    <property type="match status" value="1"/>
</dbReference>
<dbReference type="RefSeq" id="WP_340541198.1">
    <property type="nucleotide sequence ID" value="NZ_JBBLXS010000008.1"/>
</dbReference>
<keyword evidence="3" id="KW-1185">Reference proteome</keyword>
<evidence type="ECO:0000313" key="3">
    <source>
        <dbReference type="Proteomes" id="UP001384579"/>
    </source>
</evidence>
<organism evidence="2 3">
    <name type="scientific">Microcoleus anatoxicus PTRS2</name>
    <dbReference type="NCBI Taxonomy" id="2705321"/>
    <lineage>
        <taxon>Bacteria</taxon>
        <taxon>Bacillati</taxon>
        <taxon>Cyanobacteriota</taxon>
        <taxon>Cyanophyceae</taxon>
        <taxon>Oscillatoriophycideae</taxon>
        <taxon>Oscillatoriales</taxon>
        <taxon>Microcoleaceae</taxon>
        <taxon>Microcoleus</taxon>
        <taxon>Microcoleus anatoxicus</taxon>
    </lineage>
</organism>
<protein>
    <submittedName>
        <fullName evidence="2">DUF4347 domain-containing protein</fullName>
    </submittedName>
</protein>
<reference evidence="2 3" key="1">
    <citation type="journal article" date="2020" name="Harmful Algae">
        <title>Molecular and morphological characterization of a novel dihydroanatoxin-a producing Microcoleus species (cyanobacteria) from the Russian River, California, USA.</title>
        <authorList>
            <person name="Conklin K.Y."/>
            <person name="Stancheva R."/>
            <person name="Otten T.G."/>
            <person name="Fadness R."/>
            <person name="Boyer G.L."/>
            <person name="Read B."/>
            <person name="Zhang X."/>
            <person name="Sheath R.G."/>
        </authorList>
    </citation>
    <scope>NUCLEOTIDE SEQUENCE [LARGE SCALE GENOMIC DNA]</scope>
    <source>
        <strain evidence="2 3">PTRS2</strain>
    </source>
</reference>
<name>A0ABU8YGI7_9CYAN</name>
<accession>A0ABU8YGI7</accession>
<proteinExistence type="predicted"/>
<dbReference type="EMBL" id="JBBLXS010000008">
    <property type="protein sequence ID" value="MEK0183471.1"/>
    <property type="molecule type" value="Genomic_DNA"/>
</dbReference>
<comment type="caution">
    <text evidence="2">The sequence shown here is derived from an EMBL/GenBank/DDBJ whole genome shotgun (WGS) entry which is preliminary data.</text>
</comment>
<dbReference type="Proteomes" id="UP001384579">
    <property type="component" value="Unassembled WGS sequence"/>
</dbReference>
<evidence type="ECO:0000313" key="2">
    <source>
        <dbReference type="EMBL" id="MEK0183471.1"/>
    </source>
</evidence>
<dbReference type="InterPro" id="IPR025592">
    <property type="entry name" value="DUF4347"/>
</dbReference>
<gene>
    <name evidence="2" type="ORF">WMG39_01260</name>
</gene>